<dbReference type="Gene3D" id="3.60.10.10">
    <property type="entry name" value="Endonuclease/exonuclease/phosphatase"/>
    <property type="match status" value="1"/>
</dbReference>
<dbReference type="InterPro" id="IPR005135">
    <property type="entry name" value="Endo/exonuclease/phosphatase"/>
</dbReference>
<keyword evidence="2" id="KW-0540">Nuclease</keyword>
<keyword evidence="2" id="KW-0378">Hydrolase</keyword>
<protein>
    <submittedName>
        <fullName evidence="2">Endonuclease/Exonuclease/phosphatase family protein</fullName>
    </submittedName>
</protein>
<organism evidence="2 3">
    <name type="scientific">Parabacteroides chinchillae</name>
    <dbReference type="NCBI Taxonomy" id="871327"/>
    <lineage>
        <taxon>Bacteria</taxon>
        <taxon>Pseudomonadati</taxon>
        <taxon>Bacteroidota</taxon>
        <taxon>Bacteroidia</taxon>
        <taxon>Bacteroidales</taxon>
        <taxon>Tannerellaceae</taxon>
        <taxon>Parabacteroides</taxon>
    </lineage>
</organism>
<sequence>MVDNGWTLGIFTNHLQTTSVNSIKPRLYQAKESMNSQEGTEAAFQLAFQMKKNFVLRAMQADFVRQQIDNSTGDIIVCGDFNDTPASYVYNHIKGNLTDGFRDSGSGFGYTFRELKRIFRIDYIFYSGSFEGLRYDSPNLPWSDHKPVVCMIRKNVL</sequence>
<keyword evidence="2" id="KW-0269">Exonuclease</keyword>
<gene>
    <name evidence="2" type="ORF">SAMN05444001_12321</name>
</gene>
<proteinExistence type="predicted"/>
<name>A0A8G2BYU9_9BACT</name>
<dbReference type="GO" id="GO:0004519">
    <property type="term" value="F:endonuclease activity"/>
    <property type="evidence" value="ECO:0007669"/>
    <property type="project" value="UniProtKB-KW"/>
</dbReference>
<dbReference type="AlphaFoldDB" id="A0A8G2BYU9"/>
<dbReference type="EMBL" id="FNVS01000023">
    <property type="protein sequence ID" value="SEG24292.1"/>
    <property type="molecule type" value="Genomic_DNA"/>
</dbReference>
<evidence type="ECO:0000313" key="3">
    <source>
        <dbReference type="Proteomes" id="UP000236725"/>
    </source>
</evidence>
<dbReference type="Proteomes" id="UP000236725">
    <property type="component" value="Unassembled WGS sequence"/>
</dbReference>
<accession>A0A8G2BYU9</accession>
<dbReference type="GO" id="GO:0004527">
    <property type="term" value="F:exonuclease activity"/>
    <property type="evidence" value="ECO:0007669"/>
    <property type="project" value="UniProtKB-KW"/>
</dbReference>
<dbReference type="InterPro" id="IPR036691">
    <property type="entry name" value="Endo/exonu/phosph_ase_sf"/>
</dbReference>
<dbReference type="SUPFAM" id="SSF56219">
    <property type="entry name" value="DNase I-like"/>
    <property type="match status" value="1"/>
</dbReference>
<evidence type="ECO:0000313" key="2">
    <source>
        <dbReference type="EMBL" id="SEG24292.1"/>
    </source>
</evidence>
<keyword evidence="3" id="KW-1185">Reference proteome</keyword>
<evidence type="ECO:0000259" key="1">
    <source>
        <dbReference type="Pfam" id="PF03372"/>
    </source>
</evidence>
<comment type="caution">
    <text evidence="2">The sequence shown here is derived from an EMBL/GenBank/DDBJ whole genome shotgun (WGS) entry which is preliminary data.</text>
</comment>
<dbReference type="Pfam" id="PF03372">
    <property type="entry name" value="Exo_endo_phos"/>
    <property type="match status" value="1"/>
</dbReference>
<keyword evidence="2" id="KW-0255">Endonuclease</keyword>
<reference evidence="2 3" key="1">
    <citation type="submission" date="2016-10" db="EMBL/GenBank/DDBJ databases">
        <authorList>
            <person name="Varghese N."/>
            <person name="Submissions S."/>
        </authorList>
    </citation>
    <scope>NUCLEOTIDE SEQUENCE [LARGE SCALE GENOMIC DNA]</scope>
    <source>
        <strain evidence="2 3">DSM 29073</strain>
    </source>
</reference>
<feature type="domain" description="Endonuclease/exonuclease/phosphatase" evidence="1">
    <location>
        <begin position="58"/>
        <end position="145"/>
    </location>
</feature>